<keyword evidence="4 9" id="KW-0732">Signal</keyword>
<name>A0A409Y1A4_9AGAR</name>
<feature type="domain" description="Copper acquisition factor BIM1-like" evidence="10">
    <location>
        <begin position="17"/>
        <end position="159"/>
    </location>
</feature>
<protein>
    <recommendedName>
        <fullName evidence="10">Copper acquisition factor BIM1-like domain-containing protein</fullName>
    </recommendedName>
</protein>
<dbReference type="PANTHER" id="PTHR34992">
    <property type="entry name" value="HYPHAL ANASTAMOSIS-7 PROTEIN"/>
    <property type="match status" value="1"/>
</dbReference>
<keyword evidence="3" id="KW-0336">GPI-anchor</keyword>
<accession>A0A409Y1A4</accession>
<evidence type="ECO:0000256" key="9">
    <source>
        <dbReference type="SAM" id="SignalP"/>
    </source>
</evidence>
<proteinExistence type="predicted"/>
<evidence type="ECO:0000256" key="3">
    <source>
        <dbReference type="ARBA" id="ARBA00022622"/>
    </source>
</evidence>
<dbReference type="AlphaFoldDB" id="A0A409Y1A4"/>
<comment type="subcellular location">
    <subcellularLocation>
        <location evidence="1">Cell membrane</location>
        <topology evidence="1">Lipid-anchor</topology>
        <topology evidence="1">GPI-anchor</topology>
    </subcellularLocation>
</comment>
<feature type="region of interest" description="Disordered" evidence="8">
    <location>
        <begin position="156"/>
        <end position="180"/>
    </location>
</feature>
<dbReference type="GO" id="GO:0098552">
    <property type="term" value="C:side of membrane"/>
    <property type="evidence" value="ECO:0007669"/>
    <property type="project" value="UniProtKB-KW"/>
</dbReference>
<feature type="signal peptide" evidence="9">
    <location>
        <begin position="1"/>
        <end position="18"/>
    </location>
</feature>
<gene>
    <name evidence="11" type="ORF">CVT26_006263</name>
</gene>
<dbReference type="EMBL" id="NHYE01001327">
    <property type="protein sequence ID" value="PPQ96779.1"/>
    <property type="molecule type" value="Genomic_DNA"/>
</dbReference>
<comment type="caution">
    <text evidence="11">The sequence shown here is derived from an EMBL/GenBank/DDBJ whole genome shotgun (WGS) entry which is preliminary data.</text>
</comment>
<keyword evidence="12" id="KW-1185">Reference proteome</keyword>
<keyword evidence="6" id="KW-0325">Glycoprotein</keyword>
<dbReference type="CDD" id="cd21176">
    <property type="entry name" value="LPMO_auxiliary-like"/>
    <property type="match status" value="1"/>
</dbReference>
<evidence type="ECO:0000256" key="6">
    <source>
        <dbReference type="ARBA" id="ARBA00023180"/>
    </source>
</evidence>
<feature type="chain" id="PRO_5019518004" description="Copper acquisition factor BIM1-like domain-containing protein" evidence="9">
    <location>
        <begin position="19"/>
        <end position="207"/>
    </location>
</feature>
<dbReference type="STRING" id="231916.A0A409Y1A4"/>
<dbReference type="InterPro" id="IPR046936">
    <property type="entry name" value="BIM1-like"/>
</dbReference>
<evidence type="ECO:0000313" key="12">
    <source>
        <dbReference type="Proteomes" id="UP000284706"/>
    </source>
</evidence>
<organism evidence="11 12">
    <name type="scientific">Gymnopilus dilepis</name>
    <dbReference type="NCBI Taxonomy" id="231916"/>
    <lineage>
        <taxon>Eukaryota</taxon>
        <taxon>Fungi</taxon>
        <taxon>Dikarya</taxon>
        <taxon>Basidiomycota</taxon>
        <taxon>Agaricomycotina</taxon>
        <taxon>Agaricomycetes</taxon>
        <taxon>Agaricomycetidae</taxon>
        <taxon>Agaricales</taxon>
        <taxon>Agaricineae</taxon>
        <taxon>Hymenogastraceae</taxon>
        <taxon>Gymnopilus</taxon>
    </lineage>
</organism>
<keyword evidence="2" id="KW-1003">Cell membrane</keyword>
<evidence type="ECO:0000256" key="5">
    <source>
        <dbReference type="ARBA" id="ARBA00023136"/>
    </source>
</evidence>
<dbReference type="Pfam" id="PF20238">
    <property type="entry name" value="BIM1-like_dom"/>
    <property type="match status" value="1"/>
</dbReference>
<feature type="compositionally biased region" description="Low complexity" evidence="8">
    <location>
        <begin position="159"/>
        <end position="180"/>
    </location>
</feature>
<evidence type="ECO:0000256" key="2">
    <source>
        <dbReference type="ARBA" id="ARBA00022475"/>
    </source>
</evidence>
<dbReference type="Proteomes" id="UP000284706">
    <property type="component" value="Unassembled WGS sequence"/>
</dbReference>
<reference evidence="11 12" key="1">
    <citation type="journal article" date="2018" name="Evol. Lett.">
        <title>Horizontal gene cluster transfer increased hallucinogenic mushroom diversity.</title>
        <authorList>
            <person name="Reynolds H.T."/>
            <person name="Vijayakumar V."/>
            <person name="Gluck-Thaler E."/>
            <person name="Korotkin H.B."/>
            <person name="Matheny P.B."/>
            <person name="Slot J.C."/>
        </authorList>
    </citation>
    <scope>NUCLEOTIDE SEQUENCE [LARGE SCALE GENOMIC DNA]</scope>
    <source>
        <strain evidence="11 12">SRW20</strain>
    </source>
</reference>
<dbReference type="InParanoid" id="A0A409Y1A4"/>
<keyword evidence="7" id="KW-0449">Lipoprotein</keyword>
<evidence type="ECO:0000256" key="8">
    <source>
        <dbReference type="SAM" id="MobiDB-lite"/>
    </source>
</evidence>
<evidence type="ECO:0000256" key="1">
    <source>
        <dbReference type="ARBA" id="ARBA00004609"/>
    </source>
</evidence>
<dbReference type="InterPro" id="IPR046530">
    <property type="entry name" value="BIM1-like_dom"/>
</dbReference>
<dbReference type="OrthoDB" id="2146436at2759"/>
<dbReference type="GO" id="GO:0005886">
    <property type="term" value="C:plasma membrane"/>
    <property type="evidence" value="ECO:0007669"/>
    <property type="project" value="UniProtKB-SubCell"/>
</dbReference>
<evidence type="ECO:0000256" key="7">
    <source>
        <dbReference type="ARBA" id="ARBA00023288"/>
    </source>
</evidence>
<sequence length="207" mass="21442">MQFAIALVLAAFAATASAHFHLQFPPPRGVFVAANEPMFCDNYLTPAPNRSEFPLSGGFWSITSGHPSWTAGVLISTLQDPTSFQNFSQVNTFFQLQGEGAFCIPLDLKSSNATGLTSGQNATIQFVYDGGDGQLYQCADVTLSDSFTIPSNVSCTNATTTSSSSSTTPTSPQTSPGGSSSSALGQFSSVCVIASALLAIAGMGLVL</sequence>
<evidence type="ECO:0000256" key="4">
    <source>
        <dbReference type="ARBA" id="ARBA00022729"/>
    </source>
</evidence>
<evidence type="ECO:0000313" key="11">
    <source>
        <dbReference type="EMBL" id="PPQ96779.1"/>
    </source>
</evidence>
<keyword evidence="5" id="KW-0472">Membrane</keyword>
<evidence type="ECO:0000259" key="10">
    <source>
        <dbReference type="Pfam" id="PF20238"/>
    </source>
</evidence>